<dbReference type="GO" id="GO:0005886">
    <property type="term" value="C:plasma membrane"/>
    <property type="evidence" value="ECO:0007669"/>
    <property type="project" value="UniProtKB-SubCell"/>
</dbReference>
<evidence type="ECO:0008006" key="11">
    <source>
        <dbReference type="Google" id="ProtNLM"/>
    </source>
</evidence>
<accession>A0A381WE73</accession>
<feature type="transmembrane region" description="Helical" evidence="9">
    <location>
        <begin position="137"/>
        <end position="160"/>
    </location>
</feature>
<name>A0A381WE73_9ZZZZ</name>
<sequence length="180" mass="19474">MDIFLQVIFSSLTVGSIYAVGTIALSLLLGTLSMLNLAHGTFIAAGGYSAYWTMKVMGAHWIFALPISVVAGVISGYLMYHLVVRWLYDRPDFEIDIIIVTVAIAALGENIFLNVAGPEARRQPFHIDGGFHIADAVLPYQTILTVAIALVLLIIVALILGKTKTGMVIRAVSQQRDASK</sequence>
<keyword evidence="4 9" id="KW-0812">Transmembrane</keyword>
<dbReference type="PANTHER" id="PTHR11795:SF447">
    <property type="entry name" value="ABC TRANSPORTER PERMEASE PROTEIN"/>
    <property type="match status" value="1"/>
</dbReference>
<keyword evidence="2" id="KW-0813">Transport</keyword>
<evidence type="ECO:0000256" key="1">
    <source>
        <dbReference type="ARBA" id="ARBA00004651"/>
    </source>
</evidence>
<proteinExistence type="inferred from homology"/>
<organism evidence="10">
    <name type="scientific">marine metagenome</name>
    <dbReference type="NCBI Taxonomy" id="408172"/>
    <lineage>
        <taxon>unclassified sequences</taxon>
        <taxon>metagenomes</taxon>
        <taxon>ecological metagenomes</taxon>
    </lineage>
</organism>
<evidence type="ECO:0000256" key="6">
    <source>
        <dbReference type="ARBA" id="ARBA00022989"/>
    </source>
</evidence>
<evidence type="ECO:0000256" key="4">
    <source>
        <dbReference type="ARBA" id="ARBA00022692"/>
    </source>
</evidence>
<feature type="non-terminal residue" evidence="10">
    <location>
        <position position="180"/>
    </location>
</feature>
<keyword evidence="5" id="KW-0029">Amino-acid transport</keyword>
<protein>
    <recommendedName>
        <fullName evidence="11">Branched-chain amino acid ABC transporter permease</fullName>
    </recommendedName>
</protein>
<dbReference type="InterPro" id="IPR052157">
    <property type="entry name" value="BCAA_transport_permease"/>
</dbReference>
<dbReference type="EMBL" id="UINC01011527">
    <property type="protein sequence ID" value="SVA50826.1"/>
    <property type="molecule type" value="Genomic_DNA"/>
</dbReference>
<dbReference type="CDD" id="cd06582">
    <property type="entry name" value="TM_PBP1_LivH_like"/>
    <property type="match status" value="1"/>
</dbReference>
<dbReference type="AlphaFoldDB" id="A0A381WE73"/>
<keyword evidence="3" id="KW-1003">Cell membrane</keyword>
<evidence type="ECO:0000256" key="8">
    <source>
        <dbReference type="ARBA" id="ARBA00037998"/>
    </source>
</evidence>
<reference evidence="10" key="1">
    <citation type="submission" date="2018-05" db="EMBL/GenBank/DDBJ databases">
        <authorList>
            <person name="Lanie J.A."/>
            <person name="Ng W.-L."/>
            <person name="Kazmierczak K.M."/>
            <person name="Andrzejewski T.M."/>
            <person name="Davidsen T.M."/>
            <person name="Wayne K.J."/>
            <person name="Tettelin H."/>
            <person name="Glass J.I."/>
            <person name="Rusch D."/>
            <person name="Podicherti R."/>
            <person name="Tsui H.-C.T."/>
            <person name="Winkler M.E."/>
        </authorList>
    </citation>
    <scope>NUCLEOTIDE SEQUENCE</scope>
</reference>
<comment type="similarity">
    <text evidence="8">Belongs to the binding-protein-dependent transport system permease family. LivHM subfamily.</text>
</comment>
<keyword evidence="7 9" id="KW-0472">Membrane</keyword>
<gene>
    <name evidence="10" type="ORF">METZ01_LOCUS103680</name>
</gene>
<dbReference type="PANTHER" id="PTHR11795">
    <property type="entry name" value="BRANCHED-CHAIN AMINO ACID TRANSPORT SYSTEM PERMEASE PROTEIN LIVH"/>
    <property type="match status" value="1"/>
</dbReference>
<feature type="transmembrane region" description="Helical" evidence="9">
    <location>
        <begin position="60"/>
        <end position="83"/>
    </location>
</feature>
<dbReference type="GO" id="GO:0006865">
    <property type="term" value="P:amino acid transport"/>
    <property type="evidence" value="ECO:0007669"/>
    <property type="project" value="UniProtKB-KW"/>
</dbReference>
<dbReference type="InterPro" id="IPR001851">
    <property type="entry name" value="ABC_transp_permease"/>
</dbReference>
<evidence type="ECO:0000256" key="3">
    <source>
        <dbReference type="ARBA" id="ARBA00022475"/>
    </source>
</evidence>
<evidence type="ECO:0000256" key="9">
    <source>
        <dbReference type="SAM" id="Phobius"/>
    </source>
</evidence>
<evidence type="ECO:0000256" key="2">
    <source>
        <dbReference type="ARBA" id="ARBA00022448"/>
    </source>
</evidence>
<feature type="transmembrane region" description="Helical" evidence="9">
    <location>
        <begin position="6"/>
        <end position="29"/>
    </location>
</feature>
<feature type="transmembrane region" description="Helical" evidence="9">
    <location>
        <begin position="95"/>
        <end position="117"/>
    </location>
</feature>
<dbReference type="Pfam" id="PF02653">
    <property type="entry name" value="BPD_transp_2"/>
    <property type="match status" value="1"/>
</dbReference>
<evidence type="ECO:0000313" key="10">
    <source>
        <dbReference type="EMBL" id="SVA50826.1"/>
    </source>
</evidence>
<dbReference type="GO" id="GO:0022857">
    <property type="term" value="F:transmembrane transporter activity"/>
    <property type="evidence" value="ECO:0007669"/>
    <property type="project" value="InterPro"/>
</dbReference>
<comment type="subcellular location">
    <subcellularLocation>
        <location evidence="1">Cell membrane</location>
        <topology evidence="1">Multi-pass membrane protein</topology>
    </subcellularLocation>
</comment>
<evidence type="ECO:0000256" key="7">
    <source>
        <dbReference type="ARBA" id="ARBA00023136"/>
    </source>
</evidence>
<evidence type="ECO:0000256" key="5">
    <source>
        <dbReference type="ARBA" id="ARBA00022970"/>
    </source>
</evidence>
<keyword evidence="6 9" id="KW-1133">Transmembrane helix</keyword>